<dbReference type="PROSITE" id="PS51935">
    <property type="entry name" value="NLPC_P60"/>
    <property type="match status" value="1"/>
</dbReference>
<keyword evidence="2" id="KW-0645">Protease</keyword>
<dbReference type="Proteomes" id="UP001500730">
    <property type="component" value="Unassembled WGS sequence"/>
</dbReference>
<comment type="caution">
    <text evidence="6">The sequence shown here is derived from an EMBL/GenBank/DDBJ whole genome shotgun (WGS) entry which is preliminary data.</text>
</comment>
<dbReference type="Gene3D" id="3.90.1720.10">
    <property type="entry name" value="endopeptidase domain like (from Nostoc punctiforme)"/>
    <property type="match status" value="1"/>
</dbReference>
<dbReference type="InterPro" id="IPR038765">
    <property type="entry name" value="Papain-like_cys_pep_sf"/>
</dbReference>
<evidence type="ECO:0000256" key="3">
    <source>
        <dbReference type="ARBA" id="ARBA00022801"/>
    </source>
</evidence>
<evidence type="ECO:0000256" key="4">
    <source>
        <dbReference type="ARBA" id="ARBA00022807"/>
    </source>
</evidence>
<dbReference type="RefSeq" id="WP_344257321.1">
    <property type="nucleotide sequence ID" value="NZ_BAAARE010000034.1"/>
</dbReference>
<evidence type="ECO:0000259" key="5">
    <source>
        <dbReference type="PROSITE" id="PS51935"/>
    </source>
</evidence>
<dbReference type="Pfam" id="PF00877">
    <property type="entry name" value="NLPC_P60"/>
    <property type="match status" value="1"/>
</dbReference>
<protein>
    <submittedName>
        <fullName evidence="6">C40 family peptidase</fullName>
    </submittedName>
</protein>
<keyword evidence="4" id="KW-0788">Thiol protease</keyword>
<dbReference type="PANTHER" id="PTHR47359">
    <property type="entry name" value="PEPTIDOGLYCAN DL-ENDOPEPTIDASE CWLO"/>
    <property type="match status" value="1"/>
</dbReference>
<name>A0ABN3MIL7_9MICO</name>
<evidence type="ECO:0000256" key="1">
    <source>
        <dbReference type="ARBA" id="ARBA00007074"/>
    </source>
</evidence>
<feature type="domain" description="NlpC/P60" evidence="5">
    <location>
        <begin position="235"/>
        <end position="359"/>
    </location>
</feature>
<organism evidence="6 7">
    <name type="scientific">Terrabacter carboxydivorans</name>
    <dbReference type="NCBI Taxonomy" id="619730"/>
    <lineage>
        <taxon>Bacteria</taxon>
        <taxon>Bacillati</taxon>
        <taxon>Actinomycetota</taxon>
        <taxon>Actinomycetes</taxon>
        <taxon>Micrococcales</taxon>
        <taxon>Intrasporangiaceae</taxon>
        <taxon>Terrabacter</taxon>
    </lineage>
</organism>
<keyword evidence="7" id="KW-1185">Reference proteome</keyword>
<keyword evidence="3" id="KW-0378">Hydrolase</keyword>
<evidence type="ECO:0000256" key="2">
    <source>
        <dbReference type="ARBA" id="ARBA00022670"/>
    </source>
</evidence>
<evidence type="ECO:0000313" key="7">
    <source>
        <dbReference type="Proteomes" id="UP001500730"/>
    </source>
</evidence>
<dbReference type="SUPFAM" id="SSF54001">
    <property type="entry name" value="Cysteine proteinases"/>
    <property type="match status" value="1"/>
</dbReference>
<gene>
    <name evidence="6" type="ORF">GCM10009858_44780</name>
</gene>
<sequence length="359" mass="36340">MSLIRAATGVFASGAITFAGLGVVTVGAAGSTSLPERPPTCVSTGAVKGLSASQAQNARIIVATAEQRSGRAGAYVAIMVALAESDLRILSNPNDPAGASIPSQGVGHDHDSLGLFQQRPGWGSAARRMDATESTNLFVDALLQVNGWQSMTPWYAAQTVQRSAFTGRPTGANGGSSVVGGNYLRQASRAAAILNFVEVDTSALDCGGAPADTLALGGAASHGMPSGFVLPATTSPQARTAVAFALAQLGKPYLWGGNGPSSFDCSGLTQQAWRRAGVVIGRVVGQQLRDGAAITSTTLSPGDLIMIPGATGTLAAPGHVGMYIGHGLVVNAPRTGDVVSVVTYKSFVSKGLSGLRHIA</sequence>
<evidence type="ECO:0000313" key="6">
    <source>
        <dbReference type="EMBL" id="GAA2501631.1"/>
    </source>
</evidence>
<reference evidence="6 7" key="1">
    <citation type="journal article" date="2019" name="Int. J. Syst. Evol. Microbiol.">
        <title>The Global Catalogue of Microorganisms (GCM) 10K type strain sequencing project: providing services to taxonomists for standard genome sequencing and annotation.</title>
        <authorList>
            <consortium name="The Broad Institute Genomics Platform"/>
            <consortium name="The Broad Institute Genome Sequencing Center for Infectious Disease"/>
            <person name="Wu L."/>
            <person name="Ma J."/>
        </authorList>
    </citation>
    <scope>NUCLEOTIDE SEQUENCE [LARGE SCALE GENOMIC DNA]</scope>
    <source>
        <strain evidence="6 7">JCM 16259</strain>
    </source>
</reference>
<comment type="similarity">
    <text evidence="1">Belongs to the peptidase C40 family.</text>
</comment>
<dbReference type="PANTHER" id="PTHR47359:SF3">
    <property type="entry name" value="NLP_P60 DOMAIN-CONTAINING PROTEIN-RELATED"/>
    <property type="match status" value="1"/>
</dbReference>
<dbReference type="InterPro" id="IPR051794">
    <property type="entry name" value="PG_Endopeptidase_C40"/>
</dbReference>
<proteinExistence type="inferred from homology"/>
<dbReference type="EMBL" id="BAAARE010000034">
    <property type="protein sequence ID" value="GAA2501631.1"/>
    <property type="molecule type" value="Genomic_DNA"/>
</dbReference>
<accession>A0ABN3MIL7</accession>
<dbReference type="InterPro" id="IPR000064">
    <property type="entry name" value="NLP_P60_dom"/>
</dbReference>